<accession>A0A2T5M0W8</accession>
<name>A0A2T5M0W8_9EURO</name>
<dbReference type="EMBL" id="MSFN02000003">
    <property type="protein sequence ID" value="PTU22184.1"/>
    <property type="molecule type" value="Genomic_DNA"/>
</dbReference>
<gene>
    <name evidence="2" type="ORF">P175DRAFT_0501036</name>
</gene>
<dbReference type="VEuPathDB" id="FungiDB:P175DRAFT_0501036"/>
<evidence type="ECO:0000313" key="3">
    <source>
        <dbReference type="Proteomes" id="UP000244073"/>
    </source>
</evidence>
<dbReference type="AlphaFoldDB" id="A0A2T5M0W8"/>
<keyword evidence="1" id="KW-0472">Membrane</keyword>
<dbReference type="RefSeq" id="XP_040753576.1">
    <property type="nucleotide sequence ID" value="XM_040897075.1"/>
</dbReference>
<dbReference type="GeneID" id="63813957"/>
<proteinExistence type="predicted"/>
<protein>
    <submittedName>
        <fullName evidence="2">Uncharacterized protein</fullName>
    </submittedName>
</protein>
<sequence length="65" mass="7439">MCVVPFFFVCVVDFFGSFFFVSPLFRVPQEWAVGRAHLLQGSQADDQGKRYSQGDLKSVEFRKGE</sequence>
<organism evidence="2 3">
    <name type="scientific">Aspergillus ochraceoroseus IBT 24754</name>
    <dbReference type="NCBI Taxonomy" id="1392256"/>
    <lineage>
        <taxon>Eukaryota</taxon>
        <taxon>Fungi</taxon>
        <taxon>Dikarya</taxon>
        <taxon>Ascomycota</taxon>
        <taxon>Pezizomycotina</taxon>
        <taxon>Eurotiomycetes</taxon>
        <taxon>Eurotiomycetidae</taxon>
        <taxon>Eurotiales</taxon>
        <taxon>Aspergillaceae</taxon>
        <taxon>Aspergillus</taxon>
        <taxon>Aspergillus subgen. Nidulantes</taxon>
    </lineage>
</organism>
<keyword evidence="1" id="KW-0812">Transmembrane</keyword>
<dbReference type="Proteomes" id="UP000244073">
    <property type="component" value="Unassembled WGS sequence"/>
</dbReference>
<keyword evidence="1" id="KW-1133">Transmembrane helix</keyword>
<feature type="transmembrane region" description="Helical" evidence="1">
    <location>
        <begin position="6"/>
        <end position="25"/>
    </location>
</feature>
<evidence type="ECO:0000313" key="2">
    <source>
        <dbReference type="EMBL" id="PTU22184.1"/>
    </source>
</evidence>
<reference evidence="2 3" key="1">
    <citation type="journal article" date="2018" name="Proc. Natl. Acad. Sci. U.S.A.">
        <title>Linking secondary metabolites to gene clusters through genome sequencing of six diverse Aspergillus species.</title>
        <authorList>
            <person name="Kaerboelling I."/>
            <person name="Vesth T.C."/>
            <person name="Frisvad J.C."/>
            <person name="Nybo J.L."/>
            <person name="Theobald S."/>
            <person name="Kuo A."/>
            <person name="Bowyer P."/>
            <person name="Matsuda Y."/>
            <person name="Mondo S."/>
            <person name="Lyhne E.K."/>
            <person name="Kogle M.E."/>
            <person name="Clum A."/>
            <person name="Lipzen A."/>
            <person name="Salamov A."/>
            <person name="Ngan C.Y."/>
            <person name="Daum C."/>
            <person name="Chiniquy J."/>
            <person name="Barry K."/>
            <person name="LaButti K."/>
            <person name="Haridas S."/>
            <person name="Simmons B.A."/>
            <person name="Magnuson J.K."/>
            <person name="Mortensen U.H."/>
            <person name="Larsen T.O."/>
            <person name="Grigoriev I.V."/>
            <person name="Baker S.E."/>
            <person name="Andersen M.R."/>
        </authorList>
    </citation>
    <scope>NUCLEOTIDE SEQUENCE [LARGE SCALE GENOMIC DNA]</scope>
    <source>
        <strain evidence="2 3">IBT 24754</strain>
    </source>
</reference>
<comment type="caution">
    <text evidence="2">The sequence shown here is derived from an EMBL/GenBank/DDBJ whole genome shotgun (WGS) entry which is preliminary data.</text>
</comment>
<evidence type="ECO:0000256" key="1">
    <source>
        <dbReference type="SAM" id="Phobius"/>
    </source>
</evidence>